<keyword evidence="10" id="KW-0411">Iron-sulfur</keyword>
<dbReference type="Pfam" id="PF03167">
    <property type="entry name" value="UDG"/>
    <property type="match status" value="1"/>
</dbReference>
<dbReference type="SMART" id="SM00986">
    <property type="entry name" value="UDG"/>
    <property type="match status" value="1"/>
</dbReference>
<evidence type="ECO:0000256" key="11">
    <source>
        <dbReference type="ARBA" id="ARBA00023204"/>
    </source>
</evidence>
<dbReference type="InterPro" id="IPR036895">
    <property type="entry name" value="Uracil-DNA_glycosylase-like_sf"/>
</dbReference>
<evidence type="ECO:0000256" key="1">
    <source>
        <dbReference type="ARBA" id="ARBA00001400"/>
    </source>
</evidence>
<proteinExistence type="inferred from homology"/>
<dbReference type="InterPro" id="IPR005273">
    <property type="entry name" value="Ura-DNA_glyco_family4"/>
</dbReference>
<comment type="catalytic activity">
    <reaction evidence="1">
        <text>Hydrolyzes single-stranded DNA or mismatched double-stranded DNA and polynucleotides, releasing free uracil.</text>
        <dbReference type="EC" id="3.2.2.27"/>
    </reaction>
</comment>
<evidence type="ECO:0000256" key="4">
    <source>
        <dbReference type="ARBA" id="ARBA00019403"/>
    </source>
</evidence>
<evidence type="ECO:0000256" key="9">
    <source>
        <dbReference type="ARBA" id="ARBA00023004"/>
    </source>
</evidence>
<keyword evidence="6" id="KW-0479">Metal-binding</keyword>
<dbReference type="AlphaFoldDB" id="A0A4R2RSI5"/>
<comment type="similarity">
    <text evidence="2">Belongs to the uracil-DNA glycosylase (UDG) superfamily. Type 4 (UDGa) family.</text>
</comment>
<dbReference type="SUPFAM" id="SSF52141">
    <property type="entry name" value="Uracil-DNA glycosylase-like"/>
    <property type="match status" value="1"/>
</dbReference>
<dbReference type="NCBIfam" id="TIGR00758">
    <property type="entry name" value="UDG_fam4"/>
    <property type="match status" value="1"/>
</dbReference>
<evidence type="ECO:0000256" key="7">
    <source>
        <dbReference type="ARBA" id="ARBA00022763"/>
    </source>
</evidence>
<dbReference type="PANTHER" id="PTHR33693">
    <property type="entry name" value="TYPE-5 URACIL-DNA GLYCOSYLASE"/>
    <property type="match status" value="1"/>
</dbReference>
<evidence type="ECO:0000256" key="6">
    <source>
        <dbReference type="ARBA" id="ARBA00022723"/>
    </source>
</evidence>
<evidence type="ECO:0000259" key="13">
    <source>
        <dbReference type="SMART" id="SM00986"/>
    </source>
</evidence>
<evidence type="ECO:0000256" key="8">
    <source>
        <dbReference type="ARBA" id="ARBA00022801"/>
    </source>
</evidence>
<keyword evidence="15" id="KW-1185">Reference proteome</keyword>
<keyword evidence="11" id="KW-0234">DNA repair</keyword>
<reference evidence="14 15" key="1">
    <citation type="submission" date="2019-03" db="EMBL/GenBank/DDBJ databases">
        <title>Genomic Encyclopedia of Type Strains, Phase IV (KMG-IV): sequencing the most valuable type-strain genomes for metagenomic binning, comparative biology and taxonomic classification.</title>
        <authorList>
            <person name="Goeker M."/>
        </authorList>
    </citation>
    <scope>NUCLEOTIDE SEQUENCE [LARGE SCALE GENOMIC DNA]</scope>
    <source>
        <strain evidence="14 15">DSM 24766</strain>
    </source>
</reference>
<feature type="compositionally biased region" description="Pro residues" evidence="12">
    <location>
        <begin position="61"/>
        <end position="79"/>
    </location>
</feature>
<name>A0A4R2RSI5_9RHOB</name>
<evidence type="ECO:0000256" key="10">
    <source>
        <dbReference type="ARBA" id="ARBA00023014"/>
    </source>
</evidence>
<keyword evidence="5" id="KW-0004">4Fe-4S</keyword>
<dbReference type="CDD" id="cd10030">
    <property type="entry name" value="UDG-F4_TTUDGA_SPO1dp_like"/>
    <property type="match status" value="1"/>
</dbReference>
<dbReference type="EMBL" id="SLXU01000001">
    <property type="protein sequence ID" value="TCP62861.1"/>
    <property type="molecule type" value="Genomic_DNA"/>
</dbReference>
<evidence type="ECO:0000256" key="12">
    <source>
        <dbReference type="SAM" id="MobiDB-lite"/>
    </source>
</evidence>
<dbReference type="Proteomes" id="UP000295050">
    <property type="component" value="Unassembled WGS sequence"/>
</dbReference>
<evidence type="ECO:0000256" key="5">
    <source>
        <dbReference type="ARBA" id="ARBA00022485"/>
    </source>
</evidence>
<evidence type="ECO:0000256" key="2">
    <source>
        <dbReference type="ARBA" id="ARBA00006521"/>
    </source>
</evidence>
<dbReference type="PANTHER" id="PTHR33693:SF1">
    <property type="entry name" value="TYPE-4 URACIL-DNA GLYCOSYLASE"/>
    <property type="match status" value="1"/>
</dbReference>
<dbReference type="InterPro" id="IPR051536">
    <property type="entry name" value="UDG_Type-4/5"/>
</dbReference>
<feature type="region of interest" description="Disordered" evidence="12">
    <location>
        <begin position="52"/>
        <end position="79"/>
    </location>
</feature>
<gene>
    <name evidence="14" type="ORF">EV663_101121</name>
</gene>
<accession>A0A4R2RSI5</accession>
<dbReference type="GO" id="GO:0006281">
    <property type="term" value="P:DNA repair"/>
    <property type="evidence" value="ECO:0007669"/>
    <property type="project" value="UniProtKB-KW"/>
</dbReference>
<evidence type="ECO:0000256" key="3">
    <source>
        <dbReference type="ARBA" id="ARBA00012030"/>
    </source>
</evidence>
<dbReference type="SMART" id="SM00987">
    <property type="entry name" value="UreE_C"/>
    <property type="match status" value="1"/>
</dbReference>
<keyword evidence="7" id="KW-0227">DNA damage</keyword>
<dbReference type="GO" id="GO:0004844">
    <property type="term" value="F:uracil DNA N-glycosylase activity"/>
    <property type="evidence" value="ECO:0007669"/>
    <property type="project" value="UniProtKB-EC"/>
</dbReference>
<dbReference type="InterPro" id="IPR005122">
    <property type="entry name" value="Uracil-DNA_glycosylase-like"/>
</dbReference>
<feature type="domain" description="Uracil-DNA glycosylase-like" evidence="13">
    <location>
        <begin position="124"/>
        <end position="280"/>
    </location>
</feature>
<keyword evidence="9" id="KW-0408">Iron</keyword>
<comment type="caution">
    <text evidence="14">The sequence shown here is derived from an EMBL/GenBank/DDBJ whole genome shotgun (WGS) entry which is preliminary data.</text>
</comment>
<dbReference type="EC" id="3.2.2.27" evidence="3"/>
<organism evidence="14 15">
    <name type="scientific">Rhodovulum bhavnagarense</name>
    <dbReference type="NCBI Taxonomy" id="992286"/>
    <lineage>
        <taxon>Bacteria</taxon>
        <taxon>Pseudomonadati</taxon>
        <taxon>Pseudomonadota</taxon>
        <taxon>Alphaproteobacteria</taxon>
        <taxon>Rhodobacterales</taxon>
        <taxon>Paracoccaceae</taxon>
        <taxon>Rhodovulum</taxon>
    </lineage>
</organism>
<evidence type="ECO:0000313" key="14">
    <source>
        <dbReference type="EMBL" id="TCP62861.1"/>
    </source>
</evidence>
<keyword evidence="8" id="KW-0378">Hydrolase</keyword>
<dbReference type="Gene3D" id="3.40.470.10">
    <property type="entry name" value="Uracil-DNA glycosylase-like domain"/>
    <property type="match status" value="1"/>
</dbReference>
<evidence type="ECO:0000313" key="15">
    <source>
        <dbReference type="Proteomes" id="UP000295050"/>
    </source>
</evidence>
<dbReference type="GO" id="GO:0046872">
    <property type="term" value="F:metal ion binding"/>
    <property type="evidence" value="ECO:0007669"/>
    <property type="project" value="UniProtKB-KW"/>
</dbReference>
<protein>
    <recommendedName>
        <fullName evidence="4">Type-4 uracil-DNA glycosylase</fullName>
        <ecNumber evidence="3">3.2.2.27</ecNumber>
    </recommendedName>
</protein>
<dbReference type="GO" id="GO:0051539">
    <property type="term" value="F:4 iron, 4 sulfur cluster binding"/>
    <property type="evidence" value="ECO:0007669"/>
    <property type="project" value="UniProtKB-KW"/>
</dbReference>
<sequence>MPCPAARPSLCGMESVLDHHDALALLTWQVELGATEAICDAPVNRYEMATESSAAMAPDRPAAPPAVPPRPVAAPVTPPAAPGIDPVAVARQAAAAARDLGELREAMAAFEFCDLRLGARNLVFADGNPRARVMVIGEAPGRDEDIQGKPFVGRAGQLLDRMFAAIGMGRAMSDGARADGARAIYITNVLPWRPPQNRDPKPDEVAMLLPFVQRHVELASPDILVLMGNISCNALLGRKGITRLRGQWAEVLGRPALPMFHPAYLLRNPHAKREAWHDLLMLQARLRELA</sequence>